<dbReference type="AlphaFoldDB" id="A0A0R3TLR1"/>
<protein>
    <submittedName>
        <fullName evidence="1">DHC_N1 domain-containing protein</fullName>
    </submittedName>
</protein>
<name>A0A0R3TLR1_RODNA</name>
<reference evidence="1" key="1">
    <citation type="submission" date="2017-02" db="UniProtKB">
        <authorList>
            <consortium name="WormBaseParasite"/>
        </authorList>
    </citation>
    <scope>IDENTIFICATION</scope>
</reference>
<dbReference type="WBParaSite" id="HNAJ_0000819801-mRNA-1">
    <property type="protein sequence ID" value="HNAJ_0000819801-mRNA-1"/>
    <property type="gene ID" value="HNAJ_0000819801"/>
</dbReference>
<evidence type="ECO:0000313" key="1">
    <source>
        <dbReference type="WBParaSite" id="HNAJ_0000819801-mRNA-1"/>
    </source>
</evidence>
<proteinExistence type="predicted"/>
<organism evidence="1">
    <name type="scientific">Rodentolepis nana</name>
    <name type="common">Dwarf tapeworm</name>
    <name type="synonym">Hymenolepis nana</name>
    <dbReference type="NCBI Taxonomy" id="102285"/>
    <lineage>
        <taxon>Eukaryota</taxon>
        <taxon>Metazoa</taxon>
        <taxon>Spiralia</taxon>
        <taxon>Lophotrochozoa</taxon>
        <taxon>Platyhelminthes</taxon>
        <taxon>Cestoda</taxon>
        <taxon>Eucestoda</taxon>
        <taxon>Cyclophyllidea</taxon>
        <taxon>Hymenolepididae</taxon>
        <taxon>Rodentolepis</taxon>
    </lineage>
</organism>
<sequence>LTKLALAVQNEQPWNRLRRELDNAVMELLSASHKALQRACDVYQVASAECNDFIGSLVDRRINISTSTRYLIKRMPFVLYSDDLYELHNFQKVYKGVKERLAELSVEITDPRSKAMEKLALTKTFSPNGPFLGPNNLIISLGNLDCFQTHPEAQSKSGLFSRVRKNDLI</sequence>
<accession>A0A0R3TLR1</accession>